<protein>
    <submittedName>
        <fullName evidence="1">Uncharacterized protein</fullName>
    </submittedName>
</protein>
<organism evidence="1 2">
    <name type="scientific">Methylorubrum populi (strain ATCC BAA-705 / NCIMB 13946 / BJ001)</name>
    <name type="common">Methylobacterium populi</name>
    <dbReference type="NCBI Taxonomy" id="441620"/>
    <lineage>
        <taxon>Bacteria</taxon>
        <taxon>Pseudomonadati</taxon>
        <taxon>Pseudomonadota</taxon>
        <taxon>Alphaproteobacteria</taxon>
        <taxon>Hyphomicrobiales</taxon>
        <taxon>Methylobacteriaceae</taxon>
        <taxon>Methylorubrum</taxon>
    </lineage>
</organism>
<evidence type="ECO:0000313" key="1">
    <source>
        <dbReference type="EMBL" id="ACB81966.1"/>
    </source>
</evidence>
<evidence type="ECO:0000313" key="2">
    <source>
        <dbReference type="Proteomes" id="UP000007136"/>
    </source>
</evidence>
<dbReference type="Proteomes" id="UP000007136">
    <property type="component" value="Chromosome"/>
</dbReference>
<proteinExistence type="predicted"/>
<dbReference type="STRING" id="441620.Mpop_3836"/>
<dbReference type="AlphaFoldDB" id="B1Z9K2"/>
<accession>B1Z9K2</accession>
<dbReference type="eggNOG" id="ENOG5031UT7">
    <property type="taxonomic scope" value="Bacteria"/>
</dbReference>
<reference evidence="1" key="1">
    <citation type="submission" date="2008-04" db="EMBL/GenBank/DDBJ databases">
        <title>Complete sequence of chromosome of Methylobacterium populi BJ001.</title>
        <authorList>
            <consortium name="US DOE Joint Genome Institute"/>
            <person name="Copeland A."/>
            <person name="Lucas S."/>
            <person name="Lapidus A."/>
            <person name="Glavina del Rio T."/>
            <person name="Dalin E."/>
            <person name="Tice H."/>
            <person name="Bruce D."/>
            <person name="Goodwin L."/>
            <person name="Pitluck S."/>
            <person name="Chertkov O."/>
            <person name="Brettin T."/>
            <person name="Detter J.C."/>
            <person name="Han C."/>
            <person name="Kuske C.R."/>
            <person name="Schmutz J."/>
            <person name="Larimer F."/>
            <person name="Land M."/>
            <person name="Hauser L."/>
            <person name="Kyrpides N."/>
            <person name="Mikhailova N."/>
            <person name="Marx C."/>
            <person name="Richardson P."/>
        </authorList>
    </citation>
    <scope>NUCLEOTIDE SEQUENCE [LARGE SCALE GENOMIC DNA]</scope>
    <source>
        <strain evidence="1">BJ001</strain>
    </source>
</reference>
<dbReference type="EMBL" id="CP001029">
    <property type="protein sequence ID" value="ACB81966.1"/>
    <property type="molecule type" value="Genomic_DNA"/>
</dbReference>
<sequence length="277" mass="29341">MVGSGIVVEFPSGRPVVAGSSRGAPNRSVARMVRRLSGIGRADTCPEPDAPLPIRLRELAGMNDETVDSLAGLVRKGIVTPTSAARLAMRHADECSLRRPVGRPIATGAACYELKLAGDPFGQFALHLQGRSTWIVFAPARCLGYLAELSVSLRSQACLLIGSDAGRRITVRLLDPATWRRCIGDLSAGGARCGSRHVLLIGGLPSREPERSCALIEIEHAIRRSGNTALISSNLRRVGNAGRPASVPESARELMAMIELTFPGLIEADASIGGHAR</sequence>
<dbReference type="RefSeq" id="WP_012455671.1">
    <property type="nucleotide sequence ID" value="NC_010725.1"/>
</dbReference>
<gene>
    <name evidence="1" type="ordered locus">Mpop_3836</name>
</gene>
<dbReference type="KEGG" id="mpo:Mpop_3836"/>
<name>B1Z9K2_METPB</name>
<dbReference type="HOGENOM" id="CLU_087576_0_0_5"/>